<dbReference type="GO" id="GO:0050660">
    <property type="term" value="F:flavin adenine dinucleotide binding"/>
    <property type="evidence" value="ECO:0007669"/>
    <property type="project" value="InterPro"/>
</dbReference>
<dbReference type="Proteomes" id="UP000700596">
    <property type="component" value="Unassembled WGS sequence"/>
</dbReference>
<keyword evidence="4" id="KW-0274">FAD</keyword>
<evidence type="ECO:0000259" key="6">
    <source>
        <dbReference type="PROSITE" id="PS00624"/>
    </source>
</evidence>
<keyword evidence="8" id="KW-1185">Reference proteome</keyword>
<feature type="binding site" evidence="4">
    <location>
        <begin position="152"/>
        <end position="155"/>
    </location>
    <ligand>
        <name>FAD</name>
        <dbReference type="ChEBI" id="CHEBI:57692"/>
    </ligand>
</feature>
<gene>
    <name evidence="7" type="ORF">B0J11DRAFT_107495</name>
</gene>
<dbReference type="Gene3D" id="3.30.560.10">
    <property type="entry name" value="Glucose Oxidase, domain 3"/>
    <property type="match status" value="1"/>
</dbReference>
<evidence type="ECO:0000256" key="2">
    <source>
        <dbReference type="ARBA" id="ARBA00023180"/>
    </source>
</evidence>
<comment type="similarity">
    <text evidence="1">Belongs to the GMC oxidoreductase family.</text>
</comment>
<dbReference type="EMBL" id="JAGMWT010000014">
    <property type="protein sequence ID" value="KAH7117032.1"/>
    <property type="molecule type" value="Genomic_DNA"/>
</dbReference>
<dbReference type="InterPro" id="IPR036188">
    <property type="entry name" value="FAD/NAD-bd_sf"/>
</dbReference>
<dbReference type="PANTHER" id="PTHR11552">
    <property type="entry name" value="GLUCOSE-METHANOL-CHOLINE GMC OXIDOREDUCTASE"/>
    <property type="match status" value="1"/>
</dbReference>
<name>A0A9P9IEM3_9PLEO</name>
<proteinExistence type="inferred from homology"/>
<keyword evidence="2" id="KW-0325">Glycoprotein</keyword>
<evidence type="ECO:0000313" key="8">
    <source>
        <dbReference type="Proteomes" id="UP000700596"/>
    </source>
</evidence>
<protein>
    <submittedName>
        <fullName evidence="7">Glucose-methanol-choline oxidoreductase</fullName>
    </submittedName>
</protein>
<dbReference type="PANTHER" id="PTHR11552:SF138">
    <property type="entry name" value="DEHYDROGENASE PKFF-RELATED"/>
    <property type="match status" value="1"/>
</dbReference>
<evidence type="ECO:0000256" key="5">
    <source>
        <dbReference type="SAM" id="SignalP"/>
    </source>
</evidence>
<dbReference type="GO" id="GO:0016614">
    <property type="term" value="F:oxidoreductase activity, acting on CH-OH group of donors"/>
    <property type="evidence" value="ECO:0007669"/>
    <property type="project" value="InterPro"/>
</dbReference>
<accession>A0A9P9IEM3</accession>
<dbReference type="InterPro" id="IPR007867">
    <property type="entry name" value="GMC_OxRtase_C"/>
</dbReference>
<feature type="chain" id="PRO_5040185626" evidence="5">
    <location>
        <begin position="32"/>
        <end position="619"/>
    </location>
</feature>
<dbReference type="AlphaFoldDB" id="A0A9P9IEM3"/>
<comment type="caution">
    <text evidence="7">The sequence shown here is derived from an EMBL/GenBank/DDBJ whole genome shotgun (WGS) entry which is preliminary data.</text>
</comment>
<evidence type="ECO:0000256" key="3">
    <source>
        <dbReference type="PIRSR" id="PIRSR000137-1"/>
    </source>
</evidence>
<organism evidence="7 8">
    <name type="scientific">Dendryphion nanum</name>
    <dbReference type="NCBI Taxonomy" id="256645"/>
    <lineage>
        <taxon>Eukaryota</taxon>
        <taxon>Fungi</taxon>
        <taxon>Dikarya</taxon>
        <taxon>Ascomycota</taxon>
        <taxon>Pezizomycotina</taxon>
        <taxon>Dothideomycetes</taxon>
        <taxon>Pleosporomycetidae</taxon>
        <taxon>Pleosporales</taxon>
        <taxon>Torulaceae</taxon>
        <taxon>Dendryphion</taxon>
    </lineage>
</organism>
<feature type="domain" description="Glucose-methanol-choline oxidoreductase N-terminal" evidence="6">
    <location>
        <begin position="331"/>
        <end position="345"/>
    </location>
</feature>
<evidence type="ECO:0000313" key="7">
    <source>
        <dbReference type="EMBL" id="KAH7117032.1"/>
    </source>
</evidence>
<sequence>MSPPNAIHKQSYSKLIPALLTLTLLFTSVSCTPADSITGQSLLGSSFGIPGLNSTFDYVIIGGGTAGLALANRLTISGTNTVAVIEAGSFYELGNGNQSQIPRNVWNGAGKTLTDANPLVDWMFETEPEMGIGGVRMHYTRGRCLGGSSARNHMVYHRATVGAYKKWADEVGDASYEWENWKRYFDRSTTFHKADGAKRFANSTPEYDPAGERARDGPVAISYPNWATPITSWILRATVSLGMDAVPGWIDGVLIGSSWGLRSMDPRTQVRESSETAYLRPALKRTNLIVYHSTMATKVLFNGTEAFGVTASTLGRSFQLLARKEVILSAGAFQSPQLLMLSGIGPRETLDKFKIPVLVDAPGVGQGMEDHPGVNLAHKVKVPSSTVLDTPKKYQEAIREYLQNGAGPLTSTGGEVVAWDKVPRRLISNSSAAVLDKLPEDWPDLEFLSTTAFPGPKPPDNGDYAGLTVVLVSTVSRGNVTISSNSIFDPPVINVNFLTHKIDQELAIAAIRRGREILAHASLEPVIDGPEVVPGIGITTDEQLLKYIQASGLTISHVSCTNKMGKEGDKSAVVDAKGKVFGVQRLRVIDVSAIPFLPPGHPMATVYALAEKLADDILG</sequence>
<comment type="cofactor">
    <cofactor evidence="4">
        <name>FAD</name>
        <dbReference type="ChEBI" id="CHEBI:57692"/>
    </cofactor>
</comment>
<evidence type="ECO:0000256" key="4">
    <source>
        <dbReference type="PIRSR" id="PIRSR000137-2"/>
    </source>
</evidence>
<feature type="active site" description="Proton donor" evidence="3">
    <location>
        <position position="557"/>
    </location>
</feature>
<feature type="signal peptide" evidence="5">
    <location>
        <begin position="1"/>
        <end position="31"/>
    </location>
</feature>
<dbReference type="GO" id="GO:0044550">
    <property type="term" value="P:secondary metabolite biosynthetic process"/>
    <property type="evidence" value="ECO:0007669"/>
    <property type="project" value="TreeGrafter"/>
</dbReference>
<dbReference type="SUPFAM" id="SSF51905">
    <property type="entry name" value="FAD/NAD(P)-binding domain"/>
    <property type="match status" value="1"/>
</dbReference>
<dbReference type="OrthoDB" id="269227at2759"/>
<keyword evidence="5" id="KW-0732">Signal</keyword>
<dbReference type="InterPro" id="IPR012132">
    <property type="entry name" value="GMC_OxRdtase"/>
</dbReference>
<dbReference type="PROSITE" id="PS00624">
    <property type="entry name" value="GMC_OXRED_2"/>
    <property type="match status" value="1"/>
</dbReference>
<dbReference type="PIRSF" id="PIRSF000137">
    <property type="entry name" value="Alcohol_oxidase"/>
    <property type="match status" value="1"/>
</dbReference>
<dbReference type="Pfam" id="PF05199">
    <property type="entry name" value="GMC_oxred_C"/>
    <property type="match status" value="1"/>
</dbReference>
<dbReference type="Gene3D" id="3.50.50.60">
    <property type="entry name" value="FAD/NAD(P)-binding domain"/>
    <property type="match status" value="1"/>
</dbReference>
<dbReference type="SUPFAM" id="SSF54373">
    <property type="entry name" value="FAD-linked reductases, C-terminal domain"/>
    <property type="match status" value="1"/>
</dbReference>
<dbReference type="InterPro" id="IPR000172">
    <property type="entry name" value="GMC_OxRdtase_N"/>
</dbReference>
<feature type="active site" description="Proton acceptor" evidence="3">
    <location>
        <position position="601"/>
    </location>
</feature>
<keyword evidence="4" id="KW-0285">Flavoprotein</keyword>
<evidence type="ECO:0000256" key="1">
    <source>
        <dbReference type="ARBA" id="ARBA00010790"/>
    </source>
</evidence>
<reference evidence="7" key="1">
    <citation type="journal article" date="2021" name="Nat. Commun.">
        <title>Genetic determinants of endophytism in the Arabidopsis root mycobiome.</title>
        <authorList>
            <person name="Mesny F."/>
            <person name="Miyauchi S."/>
            <person name="Thiergart T."/>
            <person name="Pickel B."/>
            <person name="Atanasova L."/>
            <person name="Karlsson M."/>
            <person name="Huettel B."/>
            <person name="Barry K.W."/>
            <person name="Haridas S."/>
            <person name="Chen C."/>
            <person name="Bauer D."/>
            <person name="Andreopoulos W."/>
            <person name="Pangilinan J."/>
            <person name="LaButti K."/>
            <person name="Riley R."/>
            <person name="Lipzen A."/>
            <person name="Clum A."/>
            <person name="Drula E."/>
            <person name="Henrissat B."/>
            <person name="Kohler A."/>
            <person name="Grigoriev I.V."/>
            <person name="Martin F.M."/>
            <person name="Hacquard S."/>
        </authorList>
    </citation>
    <scope>NUCLEOTIDE SEQUENCE</scope>
    <source>
        <strain evidence="7">MPI-CAGE-CH-0243</strain>
    </source>
</reference>
<dbReference type="Pfam" id="PF00732">
    <property type="entry name" value="GMC_oxred_N"/>
    <property type="match status" value="1"/>
</dbReference>